<dbReference type="InterPro" id="IPR036788">
    <property type="entry name" value="T_IF-3_C_sf"/>
</dbReference>
<dbReference type="GO" id="GO:0003743">
    <property type="term" value="F:translation initiation factor activity"/>
    <property type="evidence" value="ECO:0007669"/>
    <property type="project" value="UniProtKB-KW"/>
</dbReference>
<dbReference type="AlphaFoldDB" id="A0AAW1S2Q2"/>
<dbReference type="PANTHER" id="PTHR10938">
    <property type="entry name" value="TRANSLATION INITIATION FACTOR IF-3"/>
    <property type="match status" value="1"/>
</dbReference>
<evidence type="ECO:0000256" key="1">
    <source>
        <dbReference type="ARBA" id="ARBA00005439"/>
    </source>
</evidence>
<dbReference type="InterPro" id="IPR036787">
    <property type="entry name" value="T_IF-3_N_sf"/>
</dbReference>
<dbReference type="EMBL" id="JALJOV010001822">
    <property type="protein sequence ID" value="KAK9839893.1"/>
    <property type="molecule type" value="Genomic_DNA"/>
</dbReference>
<sequence>MLEPLPSPYRAAPAGLSGGCNVGVRWRSEGASGPGKRVQDKVVQDPKHIQAAEVRCVYQDGRHEIKSPTEAFKDAARAGMALFSVAPNAKPPVFRIGEPEELIAGQAKKERQAKRRQLDQRRATVMKEMRMRPDTADHDLKMKMARVDEFLTKGHKIRSGDFHWQLHVPLDLYLQDRSE</sequence>
<feature type="domain" description="Translation initiation factor 3 N-terminal" evidence="5">
    <location>
        <begin position="48"/>
        <end position="113"/>
    </location>
</feature>
<dbReference type="Pfam" id="PF00707">
    <property type="entry name" value="IF3_C"/>
    <property type="match status" value="1"/>
</dbReference>
<evidence type="ECO:0000313" key="6">
    <source>
        <dbReference type="EMBL" id="KAK9839893.1"/>
    </source>
</evidence>
<dbReference type="InterPro" id="IPR001288">
    <property type="entry name" value="Translation_initiation_fac_3"/>
</dbReference>
<dbReference type="Gene3D" id="3.10.20.80">
    <property type="entry name" value="Translation initiation factor 3 (IF-3), N-terminal domain"/>
    <property type="match status" value="1"/>
</dbReference>
<dbReference type="SUPFAM" id="SSF54364">
    <property type="entry name" value="Translation initiation factor IF3, N-terminal domain"/>
    <property type="match status" value="1"/>
</dbReference>
<reference evidence="6 7" key="1">
    <citation type="journal article" date="2024" name="Nat. Commun.">
        <title>Phylogenomics reveals the evolutionary origins of lichenization in chlorophyte algae.</title>
        <authorList>
            <person name="Puginier C."/>
            <person name="Libourel C."/>
            <person name="Otte J."/>
            <person name="Skaloud P."/>
            <person name="Haon M."/>
            <person name="Grisel S."/>
            <person name="Petersen M."/>
            <person name="Berrin J.G."/>
            <person name="Delaux P.M."/>
            <person name="Dal Grande F."/>
            <person name="Keller J."/>
        </authorList>
    </citation>
    <scope>NUCLEOTIDE SEQUENCE [LARGE SCALE GENOMIC DNA]</scope>
    <source>
        <strain evidence="6 7">SAG 2523</strain>
    </source>
</reference>
<evidence type="ECO:0000256" key="3">
    <source>
        <dbReference type="ARBA" id="ARBA00022917"/>
    </source>
</evidence>
<evidence type="ECO:0000259" key="4">
    <source>
        <dbReference type="Pfam" id="PF00707"/>
    </source>
</evidence>
<evidence type="ECO:0000256" key="2">
    <source>
        <dbReference type="ARBA" id="ARBA00022540"/>
    </source>
</evidence>
<protein>
    <submittedName>
        <fullName evidence="6">Uncharacterized protein</fullName>
    </submittedName>
</protein>
<dbReference type="PANTHER" id="PTHR10938:SF0">
    <property type="entry name" value="TRANSLATION INITIATION FACTOR IF-3, MITOCHONDRIAL"/>
    <property type="match status" value="1"/>
</dbReference>
<comment type="similarity">
    <text evidence="1">Belongs to the IF-3 family.</text>
</comment>
<dbReference type="GO" id="GO:0032790">
    <property type="term" value="P:ribosome disassembly"/>
    <property type="evidence" value="ECO:0007669"/>
    <property type="project" value="TreeGrafter"/>
</dbReference>
<dbReference type="Gene3D" id="3.30.110.10">
    <property type="entry name" value="Translation initiation factor 3 (IF-3), C-terminal domain"/>
    <property type="match status" value="1"/>
</dbReference>
<dbReference type="GO" id="GO:0043022">
    <property type="term" value="F:ribosome binding"/>
    <property type="evidence" value="ECO:0007669"/>
    <property type="project" value="TreeGrafter"/>
</dbReference>
<dbReference type="Pfam" id="PF05198">
    <property type="entry name" value="IF3_N"/>
    <property type="match status" value="1"/>
</dbReference>
<name>A0AAW1S2Q2_9CHLO</name>
<keyword evidence="7" id="KW-1185">Reference proteome</keyword>
<organism evidence="6 7">
    <name type="scientific">Apatococcus fuscideae</name>
    <dbReference type="NCBI Taxonomy" id="2026836"/>
    <lineage>
        <taxon>Eukaryota</taxon>
        <taxon>Viridiplantae</taxon>
        <taxon>Chlorophyta</taxon>
        <taxon>core chlorophytes</taxon>
        <taxon>Trebouxiophyceae</taxon>
        <taxon>Chlorellales</taxon>
        <taxon>Chlorellaceae</taxon>
        <taxon>Apatococcus</taxon>
    </lineage>
</organism>
<gene>
    <name evidence="6" type="ORF">WJX84_003030</name>
</gene>
<keyword evidence="2" id="KW-0396">Initiation factor</keyword>
<dbReference type="SUPFAM" id="SSF55200">
    <property type="entry name" value="Translation initiation factor IF3, C-terminal domain"/>
    <property type="match status" value="1"/>
</dbReference>
<evidence type="ECO:0000313" key="7">
    <source>
        <dbReference type="Proteomes" id="UP001485043"/>
    </source>
</evidence>
<dbReference type="InterPro" id="IPR019814">
    <property type="entry name" value="Translation_initiation_fac_3_N"/>
</dbReference>
<dbReference type="Proteomes" id="UP001485043">
    <property type="component" value="Unassembled WGS sequence"/>
</dbReference>
<dbReference type="NCBIfam" id="TIGR00168">
    <property type="entry name" value="infC"/>
    <property type="match status" value="1"/>
</dbReference>
<comment type="caution">
    <text evidence="6">The sequence shown here is derived from an EMBL/GenBank/DDBJ whole genome shotgun (WGS) entry which is preliminary data.</text>
</comment>
<dbReference type="InterPro" id="IPR019815">
    <property type="entry name" value="Translation_initiation_fac_3_C"/>
</dbReference>
<keyword evidence="3" id="KW-0648">Protein biosynthesis</keyword>
<accession>A0AAW1S2Q2</accession>
<proteinExistence type="inferred from homology"/>
<evidence type="ECO:0000259" key="5">
    <source>
        <dbReference type="Pfam" id="PF05198"/>
    </source>
</evidence>
<feature type="domain" description="Translation initiation factor 3 C-terminal" evidence="4">
    <location>
        <begin position="125"/>
        <end position="158"/>
    </location>
</feature>